<protein>
    <submittedName>
        <fullName evidence="2">Activin_recp domain-containing protein</fullName>
    </submittedName>
</protein>
<evidence type="ECO:0000313" key="1">
    <source>
        <dbReference type="Proteomes" id="UP000025227"/>
    </source>
</evidence>
<dbReference type="WBParaSite" id="HCON_00133510-00001">
    <property type="protein sequence ID" value="HCON_00133510-00001"/>
    <property type="gene ID" value="HCON_00133510"/>
</dbReference>
<evidence type="ECO:0000313" key="2">
    <source>
        <dbReference type="WBParaSite" id="HCON_00133510-00001"/>
    </source>
</evidence>
<dbReference type="OMA" id="DVCCCNT"/>
<proteinExistence type="predicted"/>
<dbReference type="AlphaFoldDB" id="A0A7I5EBW4"/>
<sequence length="154" mass="17059">FRFFRFQLVVIGITMQLYLHSQLSLMLLPVIQALYCFSGHMDSHHKCTSQSYCVVVKSRHGLIQRSCDGNAMAHISLCALSPTRRRISSSADFAFGSGSAPTHRSSRHQLQDTMNCFNGGELGEVCCCSTDFCNSSDSSIRWLAILATIVLLFG</sequence>
<name>A0A7I5EBW4_HAECO</name>
<reference evidence="2" key="1">
    <citation type="submission" date="2020-12" db="UniProtKB">
        <authorList>
            <consortium name="WormBaseParasite"/>
        </authorList>
    </citation>
    <scope>IDENTIFICATION</scope>
    <source>
        <strain evidence="2">MHco3</strain>
    </source>
</reference>
<keyword evidence="1" id="KW-1185">Reference proteome</keyword>
<dbReference type="Proteomes" id="UP000025227">
    <property type="component" value="Unplaced"/>
</dbReference>
<organism evidence="1 2">
    <name type="scientific">Haemonchus contortus</name>
    <name type="common">Barber pole worm</name>
    <dbReference type="NCBI Taxonomy" id="6289"/>
    <lineage>
        <taxon>Eukaryota</taxon>
        <taxon>Metazoa</taxon>
        <taxon>Ecdysozoa</taxon>
        <taxon>Nematoda</taxon>
        <taxon>Chromadorea</taxon>
        <taxon>Rhabditida</taxon>
        <taxon>Rhabditina</taxon>
        <taxon>Rhabditomorpha</taxon>
        <taxon>Strongyloidea</taxon>
        <taxon>Trichostrongylidae</taxon>
        <taxon>Haemonchus</taxon>
    </lineage>
</organism>
<dbReference type="OrthoDB" id="5872499at2759"/>
<accession>A0A7I5EBW4</accession>